<accession>A0ABY7G9N8</accession>
<proteinExistence type="predicted"/>
<organism evidence="1 2">
    <name type="scientific">Mya arenaria</name>
    <name type="common">Soft-shell clam</name>
    <dbReference type="NCBI Taxonomy" id="6604"/>
    <lineage>
        <taxon>Eukaryota</taxon>
        <taxon>Metazoa</taxon>
        <taxon>Spiralia</taxon>
        <taxon>Lophotrochozoa</taxon>
        <taxon>Mollusca</taxon>
        <taxon>Bivalvia</taxon>
        <taxon>Autobranchia</taxon>
        <taxon>Heteroconchia</taxon>
        <taxon>Euheterodonta</taxon>
        <taxon>Imparidentia</taxon>
        <taxon>Neoheterodontei</taxon>
        <taxon>Myida</taxon>
        <taxon>Myoidea</taxon>
        <taxon>Myidae</taxon>
        <taxon>Mya</taxon>
    </lineage>
</organism>
<keyword evidence="2" id="KW-1185">Reference proteome</keyword>
<name>A0ABY7G9N8_MYAAR</name>
<gene>
    <name evidence="1" type="ORF">MAR_003501</name>
</gene>
<sequence>MWCCLYILCSDLPSESSHKRVKYVVLRFPSHEISHMAEALQVYGSKTTHECTLKDSLIHARFAMLLFMECFLMQDIRTHAWRKQREERLSSVPDCVREKTSTIVTHIDYFNCEN</sequence>
<evidence type="ECO:0000313" key="1">
    <source>
        <dbReference type="EMBL" id="WAR29933.1"/>
    </source>
</evidence>
<evidence type="ECO:0000313" key="2">
    <source>
        <dbReference type="Proteomes" id="UP001164746"/>
    </source>
</evidence>
<dbReference type="EMBL" id="CP111027">
    <property type="protein sequence ID" value="WAR29933.1"/>
    <property type="molecule type" value="Genomic_DNA"/>
</dbReference>
<protein>
    <submittedName>
        <fullName evidence="1">Uncharacterized protein</fullName>
    </submittedName>
</protein>
<dbReference type="Proteomes" id="UP001164746">
    <property type="component" value="Chromosome 16"/>
</dbReference>
<reference evidence="1" key="1">
    <citation type="submission" date="2022-11" db="EMBL/GenBank/DDBJ databases">
        <title>Centuries of genome instability and evolution in soft-shell clam transmissible cancer (bioRxiv).</title>
        <authorList>
            <person name="Hart S.F.M."/>
            <person name="Yonemitsu M.A."/>
            <person name="Giersch R.M."/>
            <person name="Beal B.F."/>
            <person name="Arriagada G."/>
            <person name="Davis B.W."/>
            <person name="Ostrander E.A."/>
            <person name="Goff S.P."/>
            <person name="Metzger M.J."/>
        </authorList>
    </citation>
    <scope>NUCLEOTIDE SEQUENCE</scope>
    <source>
        <strain evidence="1">MELC-2E11</strain>
        <tissue evidence="1">Siphon/mantle</tissue>
    </source>
</reference>